<feature type="transmembrane region" description="Helical" evidence="7">
    <location>
        <begin position="102"/>
        <end position="122"/>
    </location>
</feature>
<dbReference type="Pfam" id="PF07690">
    <property type="entry name" value="MFS_1"/>
    <property type="match status" value="2"/>
</dbReference>
<evidence type="ECO:0000256" key="5">
    <source>
        <dbReference type="ARBA" id="ARBA00022989"/>
    </source>
</evidence>
<dbReference type="CDD" id="cd17391">
    <property type="entry name" value="MFS_MdtG_MDR_like"/>
    <property type="match status" value="1"/>
</dbReference>
<evidence type="ECO:0000313" key="9">
    <source>
        <dbReference type="EMBL" id="QQU57681.1"/>
    </source>
</evidence>
<dbReference type="SUPFAM" id="SSF103473">
    <property type="entry name" value="MFS general substrate transporter"/>
    <property type="match status" value="2"/>
</dbReference>
<feature type="transmembrane region" description="Helical" evidence="7">
    <location>
        <begin position="246"/>
        <end position="267"/>
    </location>
</feature>
<keyword evidence="3" id="KW-1003">Cell membrane</keyword>
<proteinExistence type="predicted"/>
<sequence length="398" mass="42792">MEAWKLNLISVWLGCFFTGLAMSQILPFLPLYVEQLGVSGHQSLSIWSGLVFSGTFLVSALVSPLWGSLADRKGRKLMLLRASLGMAIVIALQGMVTNVYQLFALRALMGLTSGYIPNAMALVASQVPRDKSGWALGTLSTGQISGVIAGPLLGGLMADHLGLRVVFFVTAGLMFVSFLITLFLIKERRIEVKKADRLSGKAVFQSLPYPALIVTLFISTLMIQLANSSISPILTLFIKELSGDSGNIAFISGMIAAVPGVAALISAPRLGRLGDRIGTARILLAALGLTTLLFAIMAWVETSLQLGILRFLLGFADGALMPAVQTLLLKYSSDQVTGRIFGYNQSFMYLGNVVGPLIGSGVSALMGFRWVFAVTAVLVLLNCLQVRRQFKQVENGRR</sequence>
<dbReference type="PRINTS" id="PR01035">
    <property type="entry name" value="TCRTETA"/>
</dbReference>
<feature type="domain" description="Major facilitator superfamily (MFS) profile" evidence="8">
    <location>
        <begin position="7"/>
        <end position="391"/>
    </location>
</feature>
<organism evidence="9 10">
    <name type="scientific">Serratia liquefaciens</name>
    <dbReference type="NCBI Taxonomy" id="614"/>
    <lineage>
        <taxon>Bacteria</taxon>
        <taxon>Pseudomonadati</taxon>
        <taxon>Pseudomonadota</taxon>
        <taxon>Gammaproteobacteria</taxon>
        <taxon>Enterobacterales</taxon>
        <taxon>Yersiniaceae</taxon>
        <taxon>Serratia</taxon>
    </lineage>
</organism>
<dbReference type="Proteomes" id="UP000595237">
    <property type="component" value="Chromosome"/>
</dbReference>
<keyword evidence="4 7" id="KW-0812">Transmembrane</keyword>
<feature type="transmembrane region" description="Helical" evidence="7">
    <location>
        <begin position="206"/>
        <end position="226"/>
    </location>
</feature>
<evidence type="ECO:0000256" key="2">
    <source>
        <dbReference type="ARBA" id="ARBA00022448"/>
    </source>
</evidence>
<evidence type="ECO:0000256" key="6">
    <source>
        <dbReference type="ARBA" id="ARBA00023136"/>
    </source>
</evidence>
<feature type="transmembrane region" description="Helical" evidence="7">
    <location>
        <begin position="165"/>
        <end position="185"/>
    </location>
</feature>
<feature type="transmembrane region" description="Helical" evidence="7">
    <location>
        <begin position="134"/>
        <end position="153"/>
    </location>
</feature>
<dbReference type="EMBL" id="CP068148">
    <property type="protein sequence ID" value="QQU57681.1"/>
    <property type="molecule type" value="Genomic_DNA"/>
</dbReference>
<evidence type="ECO:0000256" key="1">
    <source>
        <dbReference type="ARBA" id="ARBA00004651"/>
    </source>
</evidence>
<comment type="subcellular location">
    <subcellularLocation>
        <location evidence="1">Cell membrane</location>
        <topology evidence="1">Multi-pass membrane protein</topology>
    </subcellularLocation>
</comment>
<evidence type="ECO:0000256" key="7">
    <source>
        <dbReference type="SAM" id="Phobius"/>
    </source>
</evidence>
<dbReference type="PROSITE" id="PS50850">
    <property type="entry name" value="MFS"/>
    <property type="match status" value="1"/>
</dbReference>
<name>A0ABX7DB83_SERLI</name>
<dbReference type="InterPro" id="IPR020846">
    <property type="entry name" value="MFS_dom"/>
</dbReference>
<evidence type="ECO:0000313" key="10">
    <source>
        <dbReference type="Proteomes" id="UP000595237"/>
    </source>
</evidence>
<evidence type="ECO:0000256" key="4">
    <source>
        <dbReference type="ARBA" id="ARBA00022692"/>
    </source>
</evidence>
<dbReference type="InterPro" id="IPR036259">
    <property type="entry name" value="MFS_trans_sf"/>
</dbReference>
<reference evidence="9 10" key="1">
    <citation type="submission" date="2021-01" db="EMBL/GenBank/DDBJ databases">
        <title>FDA dAtabase for Regulatory Grade micrObial Sequences (FDA-ARGOS): Supporting development and validation of Infectious Disease Dx tests.</title>
        <authorList>
            <person name="Blissenbach B."/>
            <person name="Krut O."/>
            <person name="Tallon L."/>
            <person name="Sadzewicz L."/>
            <person name="Zhao X."/>
            <person name="Boylan J."/>
            <person name="Ott S."/>
            <person name="Bowen H."/>
            <person name="Vavikolanu K."/>
            <person name="Mehta A."/>
            <person name="Aluvathingal J."/>
            <person name="Nadendla S."/>
            <person name="Yan Y."/>
            <person name="Sichtig H."/>
        </authorList>
    </citation>
    <scope>NUCLEOTIDE SEQUENCE [LARGE SCALE GENOMIC DNA]</scope>
    <source>
        <strain evidence="9 10">FDAARGOS_1081</strain>
    </source>
</reference>
<feature type="transmembrane region" description="Helical" evidence="7">
    <location>
        <begin position="78"/>
        <end position="96"/>
    </location>
</feature>
<dbReference type="Gene3D" id="1.20.1250.20">
    <property type="entry name" value="MFS general substrate transporter like domains"/>
    <property type="match status" value="2"/>
</dbReference>
<keyword evidence="10" id="KW-1185">Reference proteome</keyword>
<keyword evidence="2" id="KW-0813">Transport</keyword>
<feature type="transmembrane region" description="Helical" evidence="7">
    <location>
        <begin position="364"/>
        <end position="384"/>
    </location>
</feature>
<feature type="transmembrane region" description="Helical" evidence="7">
    <location>
        <begin position="47"/>
        <end position="66"/>
    </location>
</feature>
<gene>
    <name evidence="9" type="ORF">I6I38_12155</name>
</gene>
<protein>
    <submittedName>
        <fullName evidence="9">Multidrug efflux MFS transporter</fullName>
    </submittedName>
</protein>
<keyword evidence="6 7" id="KW-0472">Membrane</keyword>
<dbReference type="PANTHER" id="PTHR43414:SF6">
    <property type="entry name" value="MULTIDRUG RESISTANCE PROTEIN MDTG"/>
    <property type="match status" value="1"/>
</dbReference>
<evidence type="ECO:0000256" key="3">
    <source>
        <dbReference type="ARBA" id="ARBA00022475"/>
    </source>
</evidence>
<evidence type="ECO:0000259" key="8">
    <source>
        <dbReference type="PROSITE" id="PS50850"/>
    </source>
</evidence>
<feature type="transmembrane region" description="Helical" evidence="7">
    <location>
        <begin position="279"/>
        <end position="300"/>
    </location>
</feature>
<dbReference type="RefSeq" id="WP_201896420.1">
    <property type="nucleotide sequence ID" value="NZ_CP068148.1"/>
</dbReference>
<dbReference type="InterPro" id="IPR001958">
    <property type="entry name" value="Tet-R_TetA/multi-R_MdtG-like"/>
</dbReference>
<feature type="transmembrane region" description="Helical" evidence="7">
    <location>
        <begin position="340"/>
        <end position="358"/>
    </location>
</feature>
<accession>A0ABX7DB83</accession>
<feature type="transmembrane region" description="Helical" evidence="7">
    <location>
        <begin position="306"/>
        <end position="328"/>
    </location>
</feature>
<dbReference type="InterPro" id="IPR011701">
    <property type="entry name" value="MFS"/>
</dbReference>
<dbReference type="PANTHER" id="PTHR43414">
    <property type="entry name" value="MULTIDRUG RESISTANCE PROTEIN MDTG"/>
    <property type="match status" value="1"/>
</dbReference>
<keyword evidence="5 7" id="KW-1133">Transmembrane helix</keyword>